<sequence>MALINDLVNILNSEEEPLPKRLKIADHVFNSGDIYLQSKETYLLNWLTDITNNNAEELLSQWLSSTHFKTLNKIDVSHKCIKKIYEVIWERLNCNSSNKTVAILSALALIDNSIFHEYFKLNLKSYFHFLSKLIESIDDKHTLLNIIKNENTFNKIYHTSEKFYKYFLDLLLPALAQVDLKFKDGDVFQNFCFLIQKYVIRKNFKQCEDSLRHFYDDEHNAKQSILKFFLKSFLSVYDDSIEISTNVLRIYFTSICNEFSSNPLFVYKFSVILLQVIGFDVSEKFNLYVSAKFQRLKSFDKSLTAALVIFKLLTNFKIELDLKIGEISFSEFIKIVVFLLMNTGTPNKLAIEIIYCCLNIDPLVIDSVISEVLEYLLFSRNDCKTEYIQLLKTIFKIFVKLHRVQNFISKMFAVLKRLADEETTTAERKVSFNADIESMFPQEVISCFSDCVTLIASWQVMNLFKTFLHHLKMTVDDDLQNIMDDERKLVYVEATGIFLCEFLSSVRIAEHMVPDLVVNKFVKTMDELKITLGKFGNVLITMEHNHVLMRTFLNICYTWGELYMILSYYSTNVDISLTKIRKSDHSLSNISYIHPYLTAAQWSLISERVNNFGKTTCKQMMQNLYIQHIKAVLLFENTLNEEMIITLINNVMLSLDDLWYYIAEDTFILNNIVSKMQTTQILALTNLVMNNIHDPENVKKMLPGIINSEVMLKYLVYTVLEKINKSVKVKKTSELCPLSTIVFDEFQKALCLESSDCILLNTLLELFNEEQIGPISNSVIKVNHEKLVGYLKVLTVIPVMYISNELKTCTALYLLAVLNDLRNIDKDNSQCREYLEMLLAGILQTTPKRFVYLLTPKALVHLLVNNTRNYKKIFTCVMDILYNEDNFIEQIQKISNYLIENIANDVKYVHCLIILLFSMLKQKKAKISSENKNNITQVILHISEELTLLLASEKIQSLTLYALILKTMLSSNKDVSQLLSRLQYYRKIALCDNENADHEGIMLLLQTIMYHKSKFEIVNDDFILQIWNKYKSAKVPAELTEEKGKLIALIAEHISNEQFANIVKDLLESTKSSRCSKNNSDFENYMNIWSNILSSKFNPVKNRTWIQTLQGLLQELLLLLSADDNIDIQKRIVLFETYLVQTVHVQLNISMLDTMLLTVSKCVSSGLLEIESIKLLDVLLRYRKSIVADILPSFLQQYRILLVNLCEKSISNTNNLNVTELEKYAH</sequence>
<dbReference type="OrthoDB" id="160374at2759"/>
<name>A0A0T6B0C0_9SCAR</name>
<accession>A0A0T6B0C0</accession>
<evidence type="ECO:0000313" key="1">
    <source>
        <dbReference type="EMBL" id="KRT80526.1"/>
    </source>
</evidence>
<protein>
    <submittedName>
        <fullName evidence="1">Uncharacterized protein</fullName>
    </submittedName>
</protein>
<proteinExistence type="predicted"/>
<dbReference type="Proteomes" id="UP000051574">
    <property type="component" value="Unassembled WGS sequence"/>
</dbReference>
<keyword evidence="2" id="KW-1185">Reference proteome</keyword>
<comment type="caution">
    <text evidence="1">The sequence shown here is derived from an EMBL/GenBank/DDBJ whole genome shotgun (WGS) entry which is preliminary data.</text>
</comment>
<organism evidence="1 2">
    <name type="scientific">Oryctes borbonicus</name>
    <dbReference type="NCBI Taxonomy" id="1629725"/>
    <lineage>
        <taxon>Eukaryota</taxon>
        <taxon>Metazoa</taxon>
        <taxon>Ecdysozoa</taxon>
        <taxon>Arthropoda</taxon>
        <taxon>Hexapoda</taxon>
        <taxon>Insecta</taxon>
        <taxon>Pterygota</taxon>
        <taxon>Neoptera</taxon>
        <taxon>Endopterygota</taxon>
        <taxon>Coleoptera</taxon>
        <taxon>Polyphaga</taxon>
        <taxon>Scarabaeiformia</taxon>
        <taxon>Scarabaeidae</taxon>
        <taxon>Dynastinae</taxon>
        <taxon>Oryctes</taxon>
    </lineage>
</organism>
<dbReference type="EMBL" id="LJIG01022451">
    <property type="protein sequence ID" value="KRT80526.1"/>
    <property type="molecule type" value="Genomic_DNA"/>
</dbReference>
<evidence type="ECO:0000313" key="2">
    <source>
        <dbReference type="Proteomes" id="UP000051574"/>
    </source>
</evidence>
<feature type="non-terminal residue" evidence="1">
    <location>
        <position position="1226"/>
    </location>
</feature>
<dbReference type="AlphaFoldDB" id="A0A0T6B0C0"/>
<gene>
    <name evidence="1" type="ORF">AMK59_8762</name>
</gene>
<reference evidence="1 2" key="1">
    <citation type="submission" date="2015-09" db="EMBL/GenBank/DDBJ databases">
        <title>Draft genome of the scarab beetle Oryctes borbonicus.</title>
        <authorList>
            <person name="Meyer J.M."/>
            <person name="Markov G.V."/>
            <person name="Baskaran P."/>
            <person name="Herrmann M."/>
            <person name="Sommer R.J."/>
            <person name="Roedelsperger C."/>
        </authorList>
    </citation>
    <scope>NUCLEOTIDE SEQUENCE [LARGE SCALE GENOMIC DNA]</scope>
    <source>
        <strain evidence="1">OB123</strain>
        <tissue evidence="1">Whole animal</tissue>
    </source>
</reference>